<accession>A0A271LXD6</accession>
<protein>
    <submittedName>
        <fullName evidence="3">Uncharacterized protein</fullName>
    </submittedName>
</protein>
<keyword evidence="2" id="KW-1133">Transmembrane helix</keyword>
<keyword evidence="2" id="KW-0472">Membrane</keyword>
<dbReference type="Proteomes" id="UP000216442">
    <property type="component" value="Unassembled WGS sequence"/>
</dbReference>
<evidence type="ECO:0000256" key="1">
    <source>
        <dbReference type="SAM" id="MobiDB-lite"/>
    </source>
</evidence>
<feature type="compositionally biased region" description="Basic and acidic residues" evidence="1">
    <location>
        <begin position="163"/>
        <end position="172"/>
    </location>
</feature>
<feature type="region of interest" description="Disordered" evidence="1">
    <location>
        <begin position="163"/>
        <end position="205"/>
    </location>
</feature>
<feature type="transmembrane region" description="Helical" evidence="2">
    <location>
        <begin position="94"/>
        <end position="115"/>
    </location>
</feature>
<keyword evidence="2" id="KW-0812">Transmembrane</keyword>
<evidence type="ECO:0000313" key="4">
    <source>
        <dbReference type="Proteomes" id="UP000216442"/>
    </source>
</evidence>
<evidence type="ECO:0000313" key="3">
    <source>
        <dbReference type="EMBL" id="PAQ11885.1"/>
    </source>
</evidence>
<keyword evidence="4" id="KW-1185">Reference proteome</keyword>
<dbReference type="EMBL" id="NPKJ01000013">
    <property type="protein sequence ID" value="PAQ11885.1"/>
    <property type="molecule type" value="Genomic_DNA"/>
</dbReference>
<dbReference type="AlphaFoldDB" id="A0A271LXD6"/>
<evidence type="ECO:0000256" key="2">
    <source>
        <dbReference type="SAM" id="Phobius"/>
    </source>
</evidence>
<feature type="transmembrane region" description="Helical" evidence="2">
    <location>
        <begin position="62"/>
        <end position="82"/>
    </location>
</feature>
<proteinExistence type="predicted"/>
<comment type="caution">
    <text evidence="3">The sequence shown here is derived from an EMBL/GenBank/DDBJ whole genome shotgun (WGS) entry which is preliminary data.</text>
</comment>
<gene>
    <name evidence="3" type="ORF">CIT26_02605</name>
</gene>
<feature type="transmembrane region" description="Helical" evidence="2">
    <location>
        <begin position="32"/>
        <end position="55"/>
    </location>
</feature>
<organism evidence="3 4">
    <name type="scientific">Mesorhizobium temperatum</name>
    <dbReference type="NCBI Taxonomy" id="241416"/>
    <lineage>
        <taxon>Bacteria</taxon>
        <taxon>Pseudomonadati</taxon>
        <taxon>Pseudomonadota</taxon>
        <taxon>Alphaproteobacteria</taxon>
        <taxon>Hyphomicrobiales</taxon>
        <taxon>Phyllobacteriaceae</taxon>
        <taxon>Mesorhizobium</taxon>
    </lineage>
</organism>
<sequence length="304" mass="32644">MLGRASADRSLDVCSADSTMFEHILAGMPQFLAAYAVVLVTPGPITFATGSLATLSGLPRAMPFVIGIGTGAASLTAFLGLMADNVSTTVPLPILHLAGTALLIWIAVRIIRIPLPAGEPVKKLERLAWWPRLNWISDSVVLPARRPFSDGNVHRPGAVATRIRDGRLDRGGSRRGQSRLVHASGHRLRPPVGLAPSDPHRRSGPPYVPGNVVSVVCPRFWVMRNGSRLEICAAPCAAKEASLLSAGQLKRQGPPISAIGGSQLNEFAKAMISNRRFGQDHGQARMWNFIPFFWNKSAGKTLFG</sequence>
<reference evidence="3 4" key="1">
    <citation type="submission" date="2017-08" db="EMBL/GenBank/DDBJ databases">
        <title>Mesorhizobium wenxinae sp. nov., a novel rhizobial species isolated from root nodules of chickpea (Cicer arietinum L.).</title>
        <authorList>
            <person name="Zhang J."/>
        </authorList>
    </citation>
    <scope>NUCLEOTIDE SEQUENCE [LARGE SCALE GENOMIC DNA]</scope>
    <source>
        <strain evidence="3 4">SDW018</strain>
    </source>
</reference>
<name>A0A271LXD6_9HYPH</name>